<accession>A0A5R9R2N7</accession>
<dbReference type="EMBL" id="QLAG01000004">
    <property type="protein sequence ID" value="TLX64745.1"/>
    <property type="molecule type" value="Genomic_DNA"/>
</dbReference>
<keyword evidence="3" id="KW-0282">Flagellum</keyword>
<dbReference type="RefSeq" id="WP_138411048.1">
    <property type="nucleotide sequence ID" value="NZ_QLAG01000004.1"/>
</dbReference>
<reference evidence="3 4" key="1">
    <citation type="journal article" date="2017" name="Eur. J. Clin. Microbiol. Infect. Dis.">
        <title>Uncommonly isolated clinical Pseudomonas: identification and phylogenetic assignation.</title>
        <authorList>
            <person name="Mulet M."/>
            <person name="Gomila M."/>
            <person name="Ramirez A."/>
            <person name="Cardew S."/>
            <person name="Moore E.R."/>
            <person name="Lalucat J."/>
            <person name="Garcia-Valdes E."/>
        </authorList>
    </citation>
    <scope>NUCLEOTIDE SEQUENCE [LARGE SCALE GENOMIC DNA]</scope>
    <source>
        <strain evidence="3 4">SD129</strain>
    </source>
</reference>
<dbReference type="AlphaFoldDB" id="A0A5R9R2N7"/>
<gene>
    <name evidence="3" type="ORF">DN820_04790</name>
</gene>
<keyword evidence="3" id="KW-0969">Cilium</keyword>
<evidence type="ECO:0000313" key="3">
    <source>
        <dbReference type="EMBL" id="TLX64745.1"/>
    </source>
</evidence>
<evidence type="ECO:0000313" key="4">
    <source>
        <dbReference type="Proteomes" id="UP000306753"/>
    </source>
</evidence>
<comment type="caution">
    <text evidence="3">The sequence shown here is derived from an EMBL/GenBank/DDBJ whole genome shotgun (WGS) entry which is preliminary data.</text>
</comment>
<dbReference type="Pfam" id="PF02120">
    <property type="entry name" value="Flg_hook"/>
    <property type="match status" value="1"/>
</dbReference>
<evidence type="ECO:0000256" key="1">
    <source>
        <dbReference type="SAM" id="MobiDB-lite"/>
    </source>
</evidence>
<evidence type="ECO:0000259" key="2">
    <source>
        <dbReference type="Pfam" id="PF02120"/>
    </source>
</evidence>
<organism evidence="3 4">
    <name type="scientific">Stutzerimonas nosocomialis</name>
    <dbReference type="NCBI Taxonomy" id="1056496"/>
    <lineage>
        <taxon>Bacteria</taxon>
        <taxon>Pseudomonadati</taxon>
        <taxon>Pseudomonadota</taxon>
        <taxon>Gammaproteobacteria</taxon>
        <taxon>Pseudomonadales</taxon>
        <taxon>Pseudomonadaceae</taxon>
        <taxon>Stutzerimonas</taxon>
    </lineage>
</organism>
<dbReference type="Gene3D" id="3.30.750.140">
    <property type="match status" value="1"/>
</dbReference>
<feature type="region of interest" description="Disordered" evidence="1">
    <location>
        <begin position="488"/>
        <end position="509"/>
    </location>
</feature>
<sequence>MTEIKAAQPLPAAPPRSAAAAADLALKLLQPMQGLLAAGESAEAEVVSVKESGQAFQLILRLTLDNGRQTTLEALSNRAVATGTAYAVTALSDNRLMASLQALARQPTGSIDLDRVPIGTILQGKVVASQQIAAAKGEHAVFKMVVQLLNTAMANEKLEIESTTPLPLGTLLTAQVKGSQALSFLPLSGRLDQLALGQQMAAQQERQASLEGLLGALRNAGSLPEGLKGAAEKLLGLMPEVSELTDPKALAQALEKSGTLLEARLLAGQHGAAQGDMKAALLRLIAQLLPSLPGSTPFASAQAGAAMGQALPAFARHALGVFGQNGARQQAMGFPLPSRLLQGMDEEADLETLLKLAAAAVSRLQTHQLSSLAQSQVGPEGTLLTTWQMEIPMRDQRDIVPLQVKLQREESPPEQRKEKQEIVWRVELAFDLSPLGPLQVQAQLAQGNLSSQLWAERASTAHLINGELDHLRDRLVAAGLAVGELACRQGTPPQGPKTSLEQRFVDETA</sequence>
<dbReference type="Proteomes" id="UP000306753">
    <property type="component" value="Unassembled WGS sequence"/>
</dbReference>
<feature type="domain" description="Flagellar hook-length control protein-like C-terminal" evidence="2">
    <location>
        <begin position="416"/>
        <end position="495"/>
    </location>
</feature>
<keyword evidence="3" id="KW-0966">Cell projection</keyword>
<dbReference type="InterPro" id="IPR021136">
    <property type="entry name" value="Flagellar_hook_control-like_C"/>
</dbReference>
<keyword evidence="4" id="KW-1185">Reference proteome</keyword>
<protein>
    <submittedName>
        <fullName evidence="3">Flagellar hook-length control protein FliK</fullName>
    </submittedName>
</protein>
<name>A0A5R9R2N7_9GAMM</name>
<dbReference type="InterPro" id="IPR038610">
    <property type="entry name" value="FliK-like_C_sf"/>
</dbReference>
<proteinExistence type="predicted"/>